<name>A0A502L5W2_9GAMM</name>
<protein>
    <submittedName>
        <fullName evidence="1">Uncharacterized protein</fullName>
    </submittedName>
</protein>
<evidence type="ECO:0000313" key="2">
    <source>
        <dbReference type="Proteomes" id="UP000315303"/>
    </source>
</evidence>
<dbReference type="EMBL" id="SAWY01000001">
    <property type="protein sequence ID" value="TPH19320.1"/>
    <property type="molecule type" value="Genomic_DNA"/>
</dbReference>
<dbReference type="Proteomes" id="UP000315303">
    <property type="component" value="Unassembled WGS sequence"/>
</dbReference>
<sequence length="80" mass="9008">MHINNRSHYDNQQLDSNAAQAIATQAIEQLMQITHFSKSQCLSLLSQQLAHEKRLSTASTSYTPVLEQSESDYIHALFSS</sequence>
<evidence type="ECO:0000313" key="1">
    <source>
        <dbReference type="EMBL" id="TPH19320.1"/>
    </source>
</evidence>
<keyword evidence="2" id="KW-1185">Reference proteome</keyword>
<proteinExistence type="predicted"/>
<accession>A0A502L5W2</accession>
<organism evidence="1 2">
    <name type="scientific">Litorilituus lipolyticus</name>
    <dbReference type="NCBI Taxonomy" id="2491017"/>
    <lineage>
        <taxon>Bacteria</taxon>
        <taxon>Pseudomonadati</taxon>
        <taxon>Pseudomonadota</taxon>
        <taxon>Gammaproteobacteria</taxon>
        <taxon>Alteromonadales</taxon>
        <taxon>Colwelliaceae</taxon>
        <taxon>Litorilituus</taxon>
    </lineage>
</organism>
<gene>
    <name evidence="1" type="ORF">EPA86_00915</name>
</gene>
<comment type="caution">
    <text evidence="1">The sequence shown here is derived from an EMBL/GenBank/DDBJ whole genome shotgun (WGS) entry which is preliminary data.</text>
</comment>
<dbReference type="AlphaFoldDB" id="A0A502L5W2"/>
<reference evidence="1 2" key="1">
    <citation type="submission" date="2019-01" db="EMBL/GenBank/DDBJ databases">
        <title>Litorilituus lipolytica sp. nov., isolated from intertidal sand of the Yellow Sea in China.</title>
        <authorList>
            <person name="Liu A."/>
        </authorList>
    </citation>
    <scope>NUCLEOTIDE SEQUENCE [LARGE SCALE GENOMIC DNA]</scope>
    <source>
        <strain evidence="1 2">RZ04</strain>
    </source>
</reference>